<evidence type="ECO:0000256" key="4">
    <source>
        <dbReference type="ARBA" id="ARBA00022989"/>
    </source>
</evidence>
<dbReference type="PRINTS" id="PR01036">
    <property type="entry name" value="TCRTETB"/>
</dbReference>
<feature type="transmembrane region" description="Helical" evidence="6">
    <location>
        <begin position="351"/>
        <end position="371"/>
    </location>
</feature>
<dbReference type="InterPro" id="IPR011701">
    <property type="entry name" value="MFS"/>
</dbReference>
<feature type="transmembrane region" description="Helical" evidence="6">
    <location>
        <begin position="21"/>
        <end position="41"/>
    </location>
</feature>
<feature type="transmembrane region" description="Helical" evidence="6">
    <location>
        <begin position="424"/>
        <end position="443"/>
    </location>
</feature>
<dbReference type="PANTHER" id="PTHR42718">
    <property type="entry name" value="MAJOR FACILITATOR SUPERFAMILY MULTIDRUG TRANSPORTER MFSC"/>
    <property type="match status" value="1"/>
</dbReference>
<evidence type="ECO:0000256" key="6">
    <source>
        <dbReference type="SAM" id="Phobius"/>
    </source>
</evidence>
<dbReference type="Pfam" id="PF07690">
    <property type="entry name" value="MFS_1"/>
    <property type="match status" value="1"/>
</dbReference>
<feature type="transmembrane region" description="Helical" evidence="6">
    <location>
        <begin position="325"/>
        <end position="345"/>
    </location>
</feature>
<feature type="domain" description="Major facilitator superfamily (MFS) profile" evidence="7">
    <location>
        <begin position="18"/>
        <end position="447"/>
    </location>
</feature>
<evidence type="ECO:0000256" key="3">
    <source>
        <dbReference type="ARBA" id="ARBA00022692"/>
    </source>
</evidence>
<name>A0ABY3SGG5_9BACL</name>
<dbReference type="PROSITE" id="PS50850">
    <property type="entry name" value="MFS"/>
    <property type="match status" value="1"/>
</dbReference>
<accession>A0ABY3SGG5</accession>
<feature type="transmembrane region" description="Helical" evidence="6">
    <location>
        <begin position="263"/>
        <end position="282"/>
    </location>
</feature>
<evidence type="ECO:0000313" key="9">
    <source>
        <dbReference type="Proteomes" id="UP001649230"/>
    </source>
</evidence>
<dbReference type="EMBL" id="CP090978">
    <property type="protein sequence ID" value="UJF32550.1"/>
    <property type="molecule type" value="Genomic_DNA"/>
</dbReference>
<feature type="transmembrane region" description="Helical" evidence="6">
    <location>
        <begin position="109"/>
        <end position="130"/>
    </location>
</feature>
<feature type="transmembrane region" description="Helical" evidence="6">
    <location>
        <begin position="53"/>
        <end position="72"/>
    </location>
</feature>
<sequence>MKTEASNSAPQSMNDRIVMPIWTCGLFIVVMNTTMFNVSMPSIIGDLHITADLGSWIISSYSIGYALSTVIYSRLSDSIAIRRLLTVGLLVLGFSSVLGLFAQTYGVLLAARILQSAGAGAMAGLGLILASRYIPPQRRGRAIAMISAGSAMAFGIGPIAGGIITEYFGWNGLFGLTCLILLVLPVLLRLLPRDLPPSSGFDLIGASLTVANAVTLLLAVTQLSIVWLAVSAVTIITHVWHLRKGQDTFINPALLKNTHYRKLLIIGWCILIVNLGNLFLMPLALSDLYGRSPLTIGLTIAPGALLSAFLSRFVGRWIDTYGNRLFLLIAHALFIAVLLSFMLGIGSASYIILGGYLALSPAISAAIASLNNETSQLLPKAQIGSGMGLMQLIQFFGGSMSTAVCGLLLHAFNRLPAVERYSRTYAVLLAVSLCSTLVLYWYIRSARPATQTDSR</sequence>
<feature type="transmembrane region" description="Helical" evidence="6">
    <location>
        <begin position="294"/>
        <end position="313"/>
    </location>
</feature>
<reference evidence="8 9" key="1">
    <citation type="journal article" date="2024" name="Int. J. Syst. Evol. Microbiol.">
        <title>Paenibacillus hexagrammi sp. nov., a novel bacterium isolated from the gut content of Hexagrammos agrammus.</title>
        <authorList>
            <person name="Jung H.K."/>
            <person name="Kim D.G."/>
            <person name="Zin H."/>
            <person name="Park J."/>
            <person name="Jung H."/>
            <person name="Kim Y.O."/>
            <person name="Kong H.J."/>
            <person name="Kim J.W."/>
            <person name="Kim Y.S."/>
        </authorList>
    </citation>
    <scope>NUCLEOTIDE SEQUENCE [LARGE SCALE GENOMIC DNA]</scope>
    <source>
        <strain evidence="8 9">YPD9-1</strain>
    </source>
</reference>
<feature type="transmembrane region" description="Helical" evidence="6">
    <location>
        <begin position="225"/>
        <end position="242"/>
    </location>
</feature>
<gene>
    <name evidence="8" type="ORF">L0M14_23295</name>
</gene>
<keyword evidence="5 6" id="KW-0472">Membrane</keyword>
<evidence type="ECO:0000259" key="7">
    <source>
        <dbReference type="PROSITE" id="PS50850"/>
    </source>
</evidence>
<keyword evidence="3 6" id="KW-0812">Transmembrane</keyword>
<feature type="transmembrane region" description="Helical" evidence="6">
    <location>
        <begin position="392"/>
        <end position="412"/>
    </location>
</feature>
<feature type="transmembrane region" description="Helical" evidence="6">
    <location>
        <begin position="170"/>
        <end position="188"/>
    </location>
</feature>
<dbReference type="Gene3D" id="1.20.1250.20">
    <property type="entry name" value="MFS general substrate transporter like domains"/>
    <property type="match status" value="1"/>
</dbReference>
<feature type="transmembrane region" description="Helical" evidence="6">
    <location>
        <begin position="84"/>
        <end position="103"/>
    </location>
</feature>
<keyword evidence="2" id="KW-0813">Transport</keyword>
<evidence type="ECO:0000256" key="1">
    <source>
        <dbReference type="ARBA" id="ARBA00004651"/>
    </source>
</evidence>
<dbReference type="InterPro" id="IPR020846">
    <property type="entry name" value="MFS_dom"/>
</dbReference>
<dbReference type="RefSeq" id="WP_235118899.1">
    <property type="nucleotide sequence ID" value="NZ_CP090978.1"/>
</dbReference>
<feature type="transmembrane region" description="Helical" evidence="6">
    <location>
        <begin position="200"/>
        <end position="219"/>
    </location>
</feature>
<keyword evidence="9" id="KW-1185">Reference proteome</keyword>
<feature type="transmembrane region" description="Helical" evidence="6">
    <location>
        <begin position="142"/>
        <end position="164"/>
    </location>
</feature>
<evidence type="ECO:0000256" key="2">
    <source>
        <dbReference type="ARBA" id="ARBA00022448"/>
    </source>
</evidence>
<dbReference type="Gene3D" id="1.20.1720.10">
    <property type="entry name" value="Multidrug resistance protein D"/>
    <property type="match status" value="1"/>
</dbReference>
<evidence type="ECO:0000256" key="5">
    <source>
        <dbReference type="ARBA" id="ARBA00023136"/>
    </source>
</evidence>
<keyword evidence="4 6" id="KW-1133">Transmembrane helix</keyword>
<proteinExistence type="predicted"/>
<dbReference type="SUPFAM" id="SSF103473">
    <property type="entry name" value="MFS general substrate transporter"/>
    <property type="match status" value="1"/>
</dbReference>
<organism evidence="8 9">
    <name type="scientific">Paenibacillus hexagrammi</name>
    <dbReference type="NCBI Taxonomy" id="2908839"/>
    <lineage>
        <taxon>Bacteria</taxon>
        <taxon>Bacillati</taxon>
        <taxon>Bacillota</taxon>
        <taxon>Bacilli</taxon>
        <taxon>Bacillales</taxon>
        <taxon>Paenibacillaceae</taxon>
        <taxon>Paenibacillus</taxon>
    </lineage>
</organism>
<evidence type="ECO:0000313" key="8">
    <source>
        <dbReference type="EMBL" id="UJF32550.1"/>
    </source>
</evidence>
<comment type="subcellular location">
    <subcellularLocation>
        <location evidence="1">Cell membrane</location>
        <topology evidence="1">Multi-pass membrane protein</topology>
    </subcellularLocation>
</comment>
<dbReference type="InterPro" id="IPR036259">
    <property type="entry name" value="MFS_trans_sf"/>
</dbReference>
<dbReference type="PANTHER" id="PTHR42718:SF9">
    <property type="entry name" value="MAJOR FACILITATOR SUPERFAMILY MULTIDRUG TRANSPORTER MFSC"/>
    <property type="match status" value="1"/>
</dbReference>
<dbReference type="Proteomes" id="UP001649230">
    <property type="component" value="Chromosome"/>
</dbReference>
<protein>
    <submittedName>
        <fullName evidence="8">MFS transporter</fullName>
    </submittedName>
</protein>